<feature type="transmembrane region" description="Helical" evidence="11">
    <location>
        <begin position="27"/>
        <end position="55"/>
    </location>
</feature>
<dbReference type="OrthoDB" id="7067577at2"/>
<evidence type="ECO:0000313" key="13">
    <source>
        <dbReference type="EMBL" id="TCK63338.1"/>
    </source>
</evidence>
<name>A0A4R1KF22_9GAMM</name>
<evidence type="ECO:0000313" key="14">
    <source>
        <dbReference type="Proteomes" id="UP000295565"/>
    </source>
</evidence>
<evidence type="ECO:0000256" key="8">
    <source>
        <dbReference type="ARBA" id="ARBA00023136"/>
    </source>
</evidence>
<evidence type="ECO:0000256" key="7">
    <source>
        <dbReference type="ARBA" id="ARBA00022989"/>
    </source>
</evidence>
<dbReference type="Gene3D" id="1.25.40.10">
    <property type="entry name" value="Tetratricopeptide repeat domain"/>
    <property type="match status" value="2"/>
</dbReference>
<evidence type="ECO:0000256" key="3">
    <source>
        <dbReference type="ARBA" id="ARBA00004744"/>
    </source>
</evidence>
<evidence type="ECO:0000256" key="10">
    <source>
        <dbReference type="PROSITE-ProRule" id="PRU00339"/>
    </source>
</evidence>
<reference evidence="13 14" key="1">
    <citation type="submission" date="2019-03" db="EMBL/GenBank/DDBJ databases">
        <title>Genomic Encyclopedia of Type Strains, Phase IV (KMG-IV): sequencing the most valuable type-strain genomes for metagenomic binning, comparative biology and taxonomic classification.</title>
        <authorList>
            <person name="Goeker M."/>
        </authorList>
    </citation>
    <scope>NUCLEOTIDE SEQUENCE [LARGE SCALE GENOMIC DNA]</scope>
    <source>
        <strain evidence="13 14">DSM 18577</strain>
    </source>
</reference>
<organism evidence="13 14">
    <name type="scientific">Celerinatantimonas diazotrophica</name>
    <dbReference type="NCBI Taxonomy" id="412034"/>
    <lineage>
        <taxon>Bacteria</taxon>
        <taxon>Pseudomonadati</taxon>
        <taxon>Pseudomonadota</taxon>
        <taxon>Gammaproteobacteria</taxon>
        <taxon>Celerinatantimonadaceae</taxon>
        <taxon>Celerinatantimonas</taxon>
    </lineage>
</organism>
<dbReference type="InterPro" id="IPR010817">
    <property type="entry name" value="HemY_N"/>
</dbReference>
<dbReference type="EMBL" id="SMGD01000002">
    <property type="protein sequence ID" value="TCK63338.1"/>
    <property type="molecule type" value="Genomic_DNA"/>
</dbReference>
<dbReference type="SUPFAM" id="SSF48452">
    <property type="entry name" value="TPR-like"/>
    <property type="match status" value="1"/>
</dbReference>
<keyword evidence="10" id="KW-0802">TPR repeat</keyword>
<comment type="caution">
    <text evidence="13">The sequence shown here is derived from an EMBL/GenBank/DDBJ whole genome shotgun (WGS) entry which is preliminary data.</text>
</comment>
<dbReference type="GO" id="GO:0042168">
    <property type="term" value="P:heme metabolic process"/>
    <property type="evidence" value="ECO:0007669"/>
    <property type="project" value="InterPro"/>
</dbReference>
<dbReference type="InterPro" id="IPR011990">
    <property type="entry name" value="TPR-like_helical_dom_sf"/>
</dbReference>
<dbReference type="RefSeq" id="WP_131911095.1">
    <property type="nucleotide sequence ID" value="NZ_OU594967.1"/>
</dbReference>
<evidence type="ECO:0000256" key="4">
    <source>
        <dbReference type="ARBA" id="ARBA00022475"/>
    </source>
</evidence>
<dbReference type="InterPro" id="IPR005254">
    <property type="entry name" value="Heme_biosyn_assoc_TPR_pro"/>
</dbReference>
<keyword evidence="8 11" id="KW-0472">Membrane</keyword>
<dbReference type="NCBIfam" id="TIGR00540">
    <property type="entry name" value="TPR_hemY_coli"/>
    <property type="match status" value="1"/>
</dbReference>
<dbReference type="GO" id="GO:0006779">
    <property type="term" value="P:porphyrin-containing compound biosynthetic process"/>
    <property type="evidence" value="ECO:0007669"/>
    <property type="project" value="UniProtKB-KW"/>
</dbReference>
<comment type="function">
    <text evidence="1">Involved in a late step of protoheme IX synthesis.</text>
</comment>
<keyword evidence="14" id="KW-1185">Reference proteome</keyword>
<evidence type="ECO:0000256" key="6">
    <source>
        <dbReference type="ARBA" id="ARBA00022692"/>
    </source>
</evidence>
<evidence type="ECO:0000256" key="1">
    <source>
        <dbReference type="ARBA" id="ARBA00002962"/>
    </source>
</evidence>
<proteinExistence type="predicted"/>
<evidence type="ECO:0000259" key="12">
    <source>
        <dbReference type="Pfam" id="PF07219"/>
    </source>
</evidence>
<evidence type="ECO:0000256" key="2">
    <source>
        <dbReference type="ARBA" id="ARBA00004429"/>
    </source>
</evidence>
<evidence type="ECO:0000256" key="9">
    <source>
        <dbReference type="ARBA" id="ARBA00023244"/>
    </source>
</evidence>
<comment type="pathway">
    <text evidence="3">Porphyrin-containing compound metabolism; protoheme biosynthesis.</text>
</comment>
<sequence>MIRLFLLLLVVAAGMIAGPLLEGHQGYILIAFGHYTIEMSVVGGVTALVVIYILVQLLSALIKQLWQVFPGLRYGMKNRKQAIARKQTQEGLLSLYQGDYENAHQQLAKSAKSSDSPSLNYLSAARAAANQGELKLSDKLLAKADKKSGDSQTRQAVWLARAKLKLESGDIEATRQLLEQLPSNQQHRPSAMQIHYQLAKADHDWDKQLELLEHLSKFQPERWQEELEYSYRGKFNQLASASEGEFESFWHNLSRKLKQQSWLLRAVLPALLKLQRTDLITSLLKKQIKQKDPTSLSILPRLPKEQATQFISQLESLSKNDPQNTTLLTVLGAIYILNSQLDPASEALKKSQEISPSARNCKLLGDISAARHESEQALSWYQQAFQLRTTETSN</sequence>
<comment type="subcellular location">
    <subcellularLocation>
        <location evidence="2">Cell inner membrane</location>
        <topology evidence="2">Multi-pass membrane protein</topology>
    </subcellularLocation>
</comment>
<dbReference type="UniPathway" id="UPA00252"/>
<gene>
    <name evidence="13" type="ORF">EV690_0224</name>
</gene>
<evidence type="ECO:0000256" key="11">
    <source>
        <dbReference type="SAM" id="Phobius"/>
    </source>
</evidence>
<dbReference type="AlphaFoldDB" id="A0A4R1KF22"/>
<keyword evidence="5" id="KW-0997">Cell inner membrane</keyword>
<dbReference type="Proteomes" id="UP000295565">
    <property type="component" value="Unassembled WGS sequence"/>
</dbReference>
<keyword evidence="6 11" id="KW-0812">Transmembrane</keyword>
<dbReference type="Pfam" id="PF07219">
    <property type="entry name" value="HemY_N"/>
    <property type="match status" value="1"/>
</dbReference>
<evidence type="ECO:0000256" key="5">
    <source>
        <dbReference type="ARBA" id="ARBA00022519"/>
    </source>
</evidence>
<protein>
    <submittedName>
        <fullName evidence="13">Heme biosynthesis-associated TPR repeat protein</fullName>
    </submittedName>
</protein>
<keyword evidence="7 11" id="KW-1133">Transmembrane helix</keyword>
<feature type="repeat" description="TPR" evidence="10">
    <location>
        <begin position="325"/>
        <end position="358"/>
    </location>
</feature>
<keyword evidence="4" id="KW-1003">Cell membrane</keyword>
<dbReference type="GO" id="GO:0005886">
    <property type="term" value="C:plasma membrane"/>
    <property type="evidence" value="ECO:0007669"/>
    <property type="project" value="UniProtKB-SubCell"/>
</dbReference>
<dbReference type="InterPro" id="IPR019734">
    <property type="entry name" value="TPR_rpt"/>
</dbReference>
<dbReference type="PROSITE" id="PS50005">
    <property type="entry name" value="TPR"/>
    <property type="match status" value="1"/>
</dbReference>
<keyword evidence="9" id="KW-0627">Porphyrin biosynthesis</keyword>
<feature type="domain" description="HemY N-terminal" evidence="12">
    <location>
        <begin position="26"/>
        <end position="132"/>
    </location>
</feature>
<accession>A0A4R1KF22</accession>